<evidence type="ECO:0000313" key="3">
    <source>
        <dbReference type="Proteomes" id="UP000054564"/>
    </source>
</evidence>
<name>A0A0L0UPF7_9BASI</name>
<sequence length="165" mass="18054">MLRYSVGGGCWWEVSGQEGKEGNRETGRGPSDLIGDTRGYSGSHHITSYHISHIPQSPMGNSDKSIGLSIFFLGSAGFIYYTISAFMIVLFPITETDTGKIGHHPYFISYDLLVKIPAVGLTLFMAIIGTCISLVMFVPSPLFLYCTPDCQFEKSHGFLLSSTIV</sequence>
<feature type="transmembrane region" description="Helical" evidence="1">
    <location>
        <begin position="112"/>
        <end position="138"/>
    </location>
</feature>
<evidence type="ECO:0000313" key="2">
    <source>
        <dbReference type="EMBL" id="KNE88821.1"/>
    </source>
</evidence>
<protein>
    <submittedName>
        <fullName evidence="2">Uncharacterized protein</fullName>
    </submittedName>
</protein>
<proteinExistence type="predicted"/>
<gene>
    <name evidence="2" type="ORF">PSTG_17739</name>
</gene>
<keyword evidence="3" id="KW-1185">Reference proteome</keyword>
<feature type="transmembrane region" description="Helical" evidence="1">
    <location>
        <begin position="66"/>
        <end position="91"/>
    </location>
</feature>
<comment type="caution">
    <text evidence="2">The sequence shown here is derived from an EMBL/GenBank/DDBJ whole genome shotgun (WGS) entry which is preliminary data.</text>
</comment>
<dbReference type="AlphaFoldDB" id="A0A0L0UPF7"/>
<reference evidence="3" key="1">
    <citation type="submission" date="2014-03" db="EMBL/GenBank/DDBJ databases">
        <title>The Genome Sequence of Puccinia striiformis f. sp. tritici PST-78.</title>
        <authorList>
            <consortium name="The Broad Institute Genome Sequencing Platform"/>
            <person name="Cuomo C."/>
            <person name="Hulbert S."/>
            <person name="Chen X."/>
            <person name="Walker B."/>
            <person name="Young S.K."/>
            <person name="Zeng Q."/>
            <person name="Gargeya S."/>
            <person name="Fitzgerald M."/>
            <person name="Haas B."/>
            <person name="Abouelleil A."/>
            <person name="Alvarado L."/>
            <person name="Arachchi H.M."/>
            <person name="Berlin A.M."/>
            <person name="Chapman S.B."/>
            <person name="Goldberg J."/>
            <person name="Griggs A."/>
            <person name="Gujja S."/>
            <person name="Hansen M."/>
            <person name="Howarth C."/>
            <person name="Imamovic A."/>
            <person name="Larimer J."/>
            <person name="McCowan C."/>
            <person name="Montmayeur A."/>
            <person name="Murphy C."/>
            <person name="Neiman D."/>
            <person name="Pearson M."/>
            <person name="Priest M."/>
            <person name="Roberts A."/>
            <person name="Saif S."/>
            <person name="Shea T."/>
            <person name="Sisk P."/>
            <person name="Sykes S."/>
            <person name="Wortman J."/>
            <person name="Nusbaum C."/>
            <person name="Birren B."/>
        </authorList>
    </citation>
    <scope>NUCLEOTIDE SEQUENCE [LARGE SCALE GENOMIC DNA]</scope>
    <source>
        <strain evidence="3">race PST-78</strain>
    </source>
</reference>
<dbReference type="Proteomes" id="UP000054564">
    <property type="component" value="Unassembled WGS sequence"/>
</dbReference>
<dbReference type="EMBL" id="AJIL01000842">
    <property type="protein sequence ID" value="KNE88821.1"/>
    <property type="molecule type" value="Genomic_DNA"/>
</dbReference>
<accession>A0A0L0UPF7</accession>
<keyword evidence="1" id="KW-0812">Transmembrane</keyword>
<keyword evidence="1" id="KW-1133">Transmembrane helix</keyword>
<keyword evidence="1" id="KW-0472">Membrane</keyword>
<evidence type="ECO:0000256" key="1">
    <source>
        <dbReference type="SAM" id="Phobius"/>
    </source>
</evidence>
<organism evidence="2 3">
    <name type="scientific">Puccinia striiformis f. sp. tritici PST-78</name>
    <dbReference type="NCBI Taxonomy" id="1165861"/>
    <lineage>
        <taxon>Eukaryota</taxon>
        <taxon>Fungi</taxon>
        <taxon>Dikarya</taxon>
        <taxon>Basidiomycota</taxon>
        <taxon>Pucciniomycotina</taxon>
        <taxon>Pucciniomycetes</taxon>
        <taxon>Pucciniales</taxon>
        <taxon>Pucciniaceae</taxon>
        <taxon>Puccinia</taxon>
    </lineage>
</organism>